<name>A0A366SAU8_9HYPO</name>
<reference evidence="2 3" key="1">
    <citation type="submission" date="2018-06" db="EMBL/GenBank/DDBJ databases">
        <title>Fusarium incarnatum-equiseti species complex species 28.</title>
        <authorList>
            <person name="Gardiner D.M."/>
        </authorList>
    </citation>
    <scope>NUCLEOTIDE SEQUENCE [LARGE SCALE GENOMIC DNA]</scope>
    <source>
        <strain evidence="2 3">FIESC_28</strain>
    </source>
</reference>
<evidence type="ECO:0000313" key="2">
    <source>
        <dbReference type="EMBL" id="RBR26457.1"/>
    </source>
</evidence>
<accession>A0A366SAU8</accession>
<dbReference type="RefSeq" id="XP_031021048.1">
    <property type="nucleotide sequence ID" value="XM_031154902.1"/>
</dbReference>
<dbReference type="Proteomes" id="UP000253153">
    <property type="component" value="Unassembled WGS sequence"/>
</dbReference>
<gene>
    <name evidence="2" type="ORF">FIESC28_00751</name>
</gene>
<dbReference type="EMBL" id="QKXC01000020">
    <property type="protein sequence ID" value="RBR26457.1"/>
    <property type="molecule type" value="Genomic_DNA"/>
</dbReference>
<sequence>MSEPTNAVVPPNPNGTTTDPGQGTKVLTASALPNNYTTLPKEQRLAWLDTQPSPWDNTMSLGTVFKRAETFNASMHIISDVLATFKAKYASKSSQDKGRKALFALIQAFNTLTYTLGNAQYADYHLLLQDGTVGNQLELEAGPFIDLSADEQPASLLAGFVKGLQLFVDEQPKLSQVSFGLGSMSAADIIIANVEAGKSFLKLYTDRDRGLSTEAPVQDPDQGQNDTDSKTLLSATEENVTLPLPRVVKPGATLEL</sequence>
<comment type="caution">
    <text evidence="2">The sequence shown here is derived from an EMBL/GenBank/DDBJ whole genome shotgun (WGS) entry which is preliminary data.</text>
</comment>
<dbReference type="AlphaFoldDB" id="A0A366SAU8"/>
<proteinExistence type="predicted"/>
<dbReference type="GeneID" id="41990198"/>
<protein>
    <submittedName>
        <fullName evidence="2">Uncharacterized protein</fullName>
    </submittedName>
</protein>
<evidence type="ECO:0000256" key="1">
    <source>
        <dbReference type="SAM" id="MobiDB-lite"/>
    </source>
</evidence>
<organism evidence="2 3">
    <name type="scientific">Fusarium coffeatum</name>
    <dbReference type="NCBI Taxonomy" id="231269"/>
    <lineage>
        <taxon>Eukaryota</taxon>
        <taxon>Fungi</taxon>
        <taxon>Dikarya</taxon>
        <taxon>Ascomycota</taxon>
        <taxon>Pezizomycotina</taxon>
        <taxon>Sordariomycetes</taxon>
        <taxon>Hypocreomycetidae</taxon>
        <taxon>Hypocreales</taxon>
        <taxon>Nectriaceae</taxon>
        <taxon>Fusarium</taxon>
        <taxon>Fusarium incarnatum-equiseti species complex</taxon>
    </lineage>
</organism>
<evidence type="ECO:0000313" key="3">
    <source>
        <dbReference type="Proteomes" id="UP000253153"/>
    </source>
</evidence>
<feature type="region of interest" description="Disordered" evidence="1">
    <location>
        <begin position="1"/>
        <end position="23"/>
    </location>
</feature>
<keyword evidence="3" id="KW-1185">Reference proteome</keyword>